<gene>
    <name evidence="3" type="ORF">BECKSD772E_GA0070983_101031</name>
</gene>
<keyword evidence="3" id="KW-0540">Nuclease</keyword>
<feature type="domain" description="Restriction endonuclease type II NotI" evidence="2">
    <location>
        <begin position="37"/>
        <end position="251"/>
    </location>
</feature>
<reference evidence="3" key="1">
    <citation type="submission" date="2019-02" db="EMBL/GenBank/DDBJ databases">
        <authorList>
            <person name="Gruber-Vodicka R. H."/>
            <person name="Seah K. B. B."/>
        </authorList>
    </citation>
    <scope>NUCLEOTIDE SEQUENCE</scope>
    <source>
        <strain evidence="3">BECK_S1320</strain>
    </source>
</reference>
<protein>
    <submittedName>
        <fullName evidence="3">Restriction endonuclease NotI</fullName>
    </submittedName>
</protein>
<dbReference type="EMBL" id="CAADFU010000010">
    <property type="protein sequence ID" value="VFK41194.1"/>
    <property type="molecule type" value="Genomic_DNA"/>
</dbReference>
<dbReference type="AlphaFoldDB" id="A0A450YI36"/>
<keyword evidence="3" id="KW-0378">Hydrolase</keyword>
<sequence>MIKKSGNPLDDAARRAPPHPLAEVFGFAFDNQSDLAARYRGKRLCPFNNKVPNCTKDKANDPLGVCSIFDGDNVAITCPIRFRQDWIIADHAADFFFPENTQWTSLTEVRLKDKYGGAAGNIDIVLVSYDDHGRVIDFGAIEIQAVYISGNVRRPFQQYMQSPRENAWMDWRSEVNNPRPDYLSSSRKRLAPQLLYKGGIIHAWRKKSAVAIDSGFFRTLPKLRHIPKDKADIAWLIYDLIYDDSSSLYQLRHTDTVYTKFDSALSTITKSEPGNVSGFLAILQDKLDEKLEENNPPDAPTLDRIVGGGPE</sequence>
<dbReference type="InterPro" id="IPR022009">
    <property type="entry name" value="Resctriction_endonuc_II_NotI"/>
</dbReference>
<dbReference type="Pfam" id="PF12183">
    <property type="entry name" value="NotI"/>
    <property type="match status" value="1"/>
</dbReference>
<evidence type="ECO:0000256" key="1">
    <source>
        <dbReference type="SAM" id="MobiDB-lite"/>
    </source>
</evidence>
<feature type="region of interest" description="Disordered" evidence="1">
    <location>
        <begin position="291"/>
        <end position="311"/>
    </location>
</feature>
<evidence type="ECO:0000313" key="3">
    <source>
        <dbReference type="EMBL" id="VFK41194.1"/>
    </source>
</evidence>
<proteinExistence type="predicted"/>
<dbReference type="GO" id="GO:0004519">
    <property type="term" value="F:endonuclease activity"/>
    <property type="evidence" value="ECO:0007669"/>
    <property type="project" value="UniProtKB-KW"/>
</dbReference>
<keyword evidence="3" id="KW-0255">Endonuclease</keyword>
<accession>A0A450YI36</accession>
<organism evidence="3">
    <name type="scientific">Candidatus Kentrum sp. SD</name>
    <dbReference type="NCBI Taxonomy" id="2126332"/>
    <lineage>
        <taxon>Bacteria</taxon>
        <taxon>Pseudomonadati</taxon>
        <taxon>Pseudomonadota</taxon>
        <taxon>Gammaproteobacteria</taxon>
        <taxon>Candidatus Kentrum</taxon>
    </lineage>
</organism>
<evidence type="ECO:0000259" key="2">
    <source>
        <dbReference type="Pfam" id="PF12183"/>
    </source>
</evidence>
<name>A0A450YI36_9GAMM</name>